<dbReference type="InterPro" id="IPR016024">
    <property type="entry name" value="ARM-type_fold"/>
</dbReference>
<dbReference type="Pfam" id="PF02259">
    <property type="entry name" value="FAT"/>
    <property type="match status" value="1"/>
</dbReference>
<dbReference type="Pfam" id="PF23593">
    <property type="entry name" value="HEAT_ATR"/>
    <property type="match status" value="1"/>
</dbReference>
<dbReference type="SMART" id="SM00802">
    <property type="entry name" value="UME"/>
    <property type="match status" value="1"/>
</dbReference>
<dbReference type="Gene3D" id="3.30.1010.10">
    <property type="entry name" value="Phosphatidylinositol 3-kinase Catalytic Subunit, Chain A, domain 4"/>
    <property type="match status" value="1"/>
</dbReference>
<dbReference type="Pfam" id="PF25385">
    <property type="entry name" value="HEAT_MEC1_N"/>
    <property type="match status" value="1"/>
</dbReference>
<gene>
    <name evidence="21" type="ORF">PISL3812_08542</name>
</gene>
<evidence type="ECO:0000259" key="19">
    <source>
        <dbReference type="PROSITE" id="PS50290"/>
    </source>
</evidence>
<dbReference type="InterPro" id="IPR011009">
    <property type="entry name" value="Kinase-like_dom_sf"/>
</dbReference>
<name>A0A0U1M775_TALIS</name>
<evidence type="ECO:0000256" key="14">
    <source>
        <dbReference type="ARBA" id="ARBA00023254"/>
    </source>
</evidence>
<keyword evidence="22" id="KW-1185">Reference proteome</keyword>
<dbReference type="Pfam" id="PF08064">
    <property type="entry name" value="UME"/>
    <property type="match status" value="1"/>
</dbReference>
<dbReference type="GO" id="GO:0005694">
    <property type="term" value="C:chromosome"/>
    <property type="evidence" value="ECO:0007669"/>
    <property type="project" value="TreeGrafter"/>
</dbReference>
<dbReference type="InterPro" id="IPR050517">
    <property type="entry name" value="DDR_Repair_Kinase"/>
</dbReference>
<evidence type="ECO:0000256" key="5">
    <source>
        <dbReference type="ARBA" id="ARBA00022527"/>
    </source>
</evidence>
<dbReference type="InterPro" id="IPR057564">
    <property type="entry name" value="HEAT_ATR"/>
</dbReference>
<evidence type="ECO:0000256" key="13">
    <source>
        <dbReference type="ARBA" id="ARBA00023242"/>
    </source>
</evidence>
<keyword evidence="8" id="KW-0227">DNA damage</keyword>
<evidence type="ECO:0000256" key="17">
    <source>
        <dbReference type="ARBA" id="ARBA00033001"/>
    </source>
</evidence>
<evidence type="ECO:0000313" key="22">
    <source>
        <dbReference type="Proteomes" id="UP000054383"/>
    </source>
</evidence>
<evidence type="ECO:0000256" key="8">
    <source>
        <dbReference type="ARBA" id="ARBA00022763"/>
    </source>
</evidence>
<dbReference type="InterPro" id="IPR003151">
    <property type="entry name" value="PIK-rel_kinase_FAT"/>
</dbReference>
<keyword evidence="7" id="KW-0547">Nucleotide-binding</keyword>
<dbReference type="InterPro" id="IPR056802">
    <property type="entry name" value="ATR-like_M-HEAT"/>
</dbReference>
<dbReference type="GO" id="GO:0006281">
    <property type="term" value="P:DNA repair"/>
    <property type="evidence" value="ECO:0007669"/>
    <property type="project" value="UniProtKB-KW"/>
</dbReference>
<dbReference type="Pfam" id="PF00454">
    <property type="entry name" value="PI3_PI4_kinase"/>
    <property type="match status" value="1"/>
</dbReference>
<dbReference type="PROSITE" id="PS51189">
    <property type="entry name" value="FAT"/>
    <property type="match status" value="1"/>
</dbReference>
<dbReference type="Gene3D" id="1.10.1070.11">
    <property type="entry name" value="Phosphatidylinositol 3-/4-kinase, catalytic domain"/>
    <property type="match status" value="1"/>
</dbReference>
<evidence type="ECO:0000256" key="12">
    <source>
        <dbReference type="ARBA" id="ARBA00023204"/>
    </source>
</evidence>
<dbReference type="GO" id="GO:0005524">
    <property type="term" value="F:ATP binding"/>
    <property type="evidence" value="ECO:0007669"/>
    <property type="project" value="UniProtKB-KW"/>
</dbReference>
<dbReference type="Gene3D" id="1.25.10.10">
    <property type="entry name" value="Leucine-rich Repeat Variant"/>
    <property type="match status" value="1"/>
</dbReference>
<organism evidence="21 22">
    <name type="scientific">Talaromyces islandicus</name>
    <name type="common">Penicillium islandicum</name>
    <dbReference type="NCBI Taxonomy" id="28573"/>
    <lineage>
        <taxon>Eukaryota</taxon>
        <taxon>Fungi</taxon>
        <taxon>Dikarya</taxon>
        <taxon>Ascomycota</taxon>
        <taxon>Pezizomycotina</taxon>
        <taxon>Eurotiomycetes</taxon>
        <taxon>Eurotiomycetidae</taxon>
        <taxon>Eurotiales</taxon>
        <taxon>Trichocomaceae</taxon>
        <taxon>Talaromyces</taxon>
        <taxon>Talaromyces sect. Islandici</taxon>
    </lineage>
</organism>
<evidence type="ECO:0000256" key="16">
    <source>
        <dbReference type="ARBA" id="ARBA00030459"/>
    </source>
</evidence>
<dbReference type="InterPro" id="IPR011989">
    <property type="entry name" value="ARM-like"/>
</dbReference>
<dbReference type="GO" id="GO:0005634">
    <property type="term" value="C:nucleus"/>
    <property type="evidence" value="ECO:0007669"/>
    <property type="project" value="UniProtKB-SubCell"/>
</dbReference>
<evidence type="ECO:0000256" key="4">
    <source>
        <dbReference type="ARBA" id="ARBA00021345"/>
    </source>
</evidence>
<comment type="similarity">
    <text evidence="2">Belongs to the PI3/PI4-kinase family. ATM subfamily.</text>
</comment>
<evidence type="ECO:0000256" key="15">
    <source>
        <dbReference type="ARBA" id="ARBA00029679"/>
    </source>
</evidence>
<evidence type="ECO:0000256" key="11">
    <source>
        <dbReference type="ARBA" id="ARBA00022853"/>
    </source>
</evidence>
<keyword evidence="14" id="KW-0469">Meiosis</keyword>
<dbReference type="InterPro" id="IPR000403">
    <property type="entry name" value="PI3/4_kinase_cat_dom"/>
</dbReference>
<protein>
    <recommendedName>
        <fullName evidence="4">Serine/threonine-protein kinase MEC1</fullName>
        <ecNumber evidence="3">2.7.11.1</ecNumber>
    </recommendedName>
    <alternativeName>
        <fullName evidence="17">ATR homolog</fullName>
    </alternativeName>
    <alternativeName>
        <fullName evidence="16">DNA-damage checkpoint kinase MEC1</fullName>
    </alternativeName>
    <alternativeName>
        <fullName evidence="15">Mitosis entry checkpoint protein 1</fullName>
    </alternativeName>
</protein>
<accession>A0A0U1M775</accession>
<dbReference type="OMA" id="SMYIGWC"/>
<dbReference type="GO" id="GO:0000077">
    <property type="term" value="P:DNA damage checkpoint signaling"/>
    <property type="evidence" value="ECO:0007669"/>
    <property type="project" value="TreeGrafter"/>
</dbReference>
<evidence type="ECO:0000256" key="3">
    <source>
        <dbReference type="ARBA" id="ARBA00012513"/>
    </source>
</evidence>
<dbReference type="EC" id="2.7.11.1" evidence="3"/>
<keyword evidence="13" id="KW-0539">Nucleus</keyword>
<keyword evidence="11" id="KW-0156">Chromatin regulator</keyword>
<sequence>MAGAAQRRSRNADLGNGSLETTEPASSILDAHHLSAEAHGTISQLRKELVERAPGTAFPRSGESVKNTLSLICVALKVASDDVPPTGDISSDSETGQHLSNCLDIVQLLVENAPRVLLDELEPELLGLDAPFPFYAWLTILLVELSAKIRLDNVEGKISGLLALMTLSQHNMSRAISLRHSLSTMLRVIVTDILKSLEATDLSEFEKSSIMLPSMAGSVNEELMAKLGLPRHLFTSTILLGSPGRATQVLLQLIDALTPSTAVDQGSFSIAGIIQDSATALNLFHRAWNCASSWLRQYETNRKQEVADLIAQFLRFSQKLTKRLLTIPSIGRLDAQASKMFNESLATAISSQIIHQGPKIEQALSNCLDSLKELESVSTTIRMDIEDILIPKLADFRADNETFSKTSLSIQNLVNAMLSAHGLDEEIDTSKLQVDEPQHRAVKRIRLSASEMSIEDATLFQQIIMKVSKLVECKDPMDFLLVMKTARENYAGLSEEQKCEFFTLIANVPCAATGRQPTTVHQNSSSFYCQICDSERVLSDTVTPWNSTEADELRALFFELIPTVSRNSSLRIVSLLAVRRFLYHEPETKRLSLRSSVLGEMCIHSLKASSRELRIAAGHTLPCFLRKSVDAEVRRQNFVIILECLKSVSERTDVPSQETCVLTLCRLAEVCEDEELNIILLRLLEYFGHTNPYICAVSYTELVKVAQRLSTTVAGLLRPFWGSLSITIVKNIRNRPHMAEQLCDLLGMSVDNFLRLTETHTLPYLVYTRRQEVIAKIAATHSSKSPFELCMERNNLASIIAFLLSQPSQDHDGMIYSLLVSVDSRFQSTSATMLLKTEPIPITRELLKNMGDSGGNQDSKFNDALRLLASLTPRKRNTSSKSPFGVGPFIEEHLFGLITEFVDTVNDLHARYPLIEKKRNIIAIGEMIKLARDHVNAAIPQICACLRSSLEVEELRDHAFSVWCILITYLQPEEVEALTDQSVAIILQYWENMQESSRQTALALVDHLLQHHNYQLREIFQTLPSLLSIPEMSRFENQITDLRGETDISERLMAFSVRCQSESTTVVEQSLKELVPFLHDNDELMHKTFLNDQYNSGLSQLTRSLLDCCVKFQLDSDMIAMLSARALGLIGCLDPNRVELTREKSDIVVLSNFARTDETFNFTVFFLQNVLVDAFLSASNTRAQSFLAYGMQALMSASQITTEITAPSDDIEKDERHQRWVSLPEIVRNTVTPFLTSRYAITLGATKNECGYPLFSPTMSYGEWLCKFVIDLLHKGYSLNVQVIFSVCARIIRGQDIRIPSFILPFAVLNVAADGPEDHRQEVREELIRVLSHPSPENSTRMRENILLCSESVFSVLDYLSRWLQGKKKQHAMLASHPSASRPQAEMMLELSSTQMKNVDQILSSIPPEVISRRAVECKSFSRALFHWEQYIRQRKSTLGKKKDAELEPLYQRLQYIYTQIDEPDGIEGISSHLHVFNIDQQVLEHRTGGRWAAAQSWYELQLDEEPDNSDAQLKLLTCLKESGQQDALLDKFETFRRSDTSSQRLLPFAVEASLWTAKWAKLDEYLKLCLKESTGDFTVGIASALNALRHGDKSTFHETVKGLRLSRAKSMTSNSTLSLQSCHDELLQLHALSEIEAIVGADEQTPKAKLMDALDHRLDLLGVYISEKQYLLGLRRAAMSLSNVFSDLDLATVWLTSARLFRKNGNIGPAYNSVMHAAQLKAKSATIEHARLLWRDGHHRKAIQTLKGAIAANAFVSHDYELTASESISVTGGAGAQNIFAAKAHLLLAKWTDRAGQTHSEVIIQRYREAIKLHTRWEKAHYYLGRHYNKIIESERAKPPGKEAQIYLSGEASKLAIDSYLRSLQNGNKFVFQTLPKVLTLWLEHASNIDQPFDSRRGSNSDFQKQIFAQRKKTLDSMHSQLKKYLNQIPAEVLFTVLAQVVARISHSNHTVSDLLTSVVVKTLTHFPRQGLWSVLALVKSSSKERASKGIACLNKIIESNKKLSRSDVSPSEIRAMITQGQKFSEELLELCFAPVEDKVSRISLTRNLNFNHKVAPCRLVVPFQIMLTPILPPSHEKSFLEHFRPFPGDVVSIERVLDEALVLSSLQKPRKISIQGTDGKVYSLLCKPKDDLRKDQRLMEFNNMINGFLKRNVEAIKRHMYIKTYAVTPLSEECGLIEWVDNLRTLRDIVTKLLRERGITPNYNEIRHYLNEACSDDDKLPLFTTHVLSKFPPVLHEWFVETFPDPDAWMAARMRYTRTSAVMSMVGHVLGLGDRHGENILFEEGTGGILHVDFNCLFDKGLTFDKPEVVPFRLTHNMVDAFGAYGYNGPFRRTCEITLGQLRQNQDALMTILETFLYDPTTDFIGKKLRSRGHRPPPRLGLRGDPWSRENERLLVLPRVSLGLRLSGYLGERGDTDRRSESRGDNAGRGDLSGMLLLYEAMTMSGSAMLEIAK</sequence>
<comment type="subcellular location">
    <subcellularLocation>
        <location evidence="1">Nucleus</location>
    </subcellularLocation>
</comment>
<dbReference type="SMART" id="SM00146">
    <property type="entry name" value="PI3Kc"/>
    <property type="match status" value="1"/>
</dbReference>
<dbReference type="Pfam" id="PF25030">
    <property type="entry name" value="M-HEAT_ATR"/>
    <property type="match status" value="1"/>
</dbReference>
<dbReference type="InterPro" id="IPR036940">
    <property type="entry name" value="PI3/4_kinase_cat_sf"/>
</dbReference>
<dbReference type="InterPro" id="IPR058681">
    <property type="entry name" value="HEAT_MEC1_N"/>
</dbReference>
<dbReference type="CDD" id="cd00892">
    <property type="entry name" value="PIKKc_ATR"/>
    <property type="match status" value="1"/>
</dbReference>
<evidence type="ECO:0000256" key="10">
    <source>
        <dbReference type="ARBA" id="ARBA00022840"/>
    </source>
</evidence>
<dbReference type="PROSITE" id="PS50290">
    <property type="entry name" value="PI3_4_KINASE_3"/>
    <property type="match status" value="1"/>
</dbReference>
<dbReference type="InterPro" id="IPR012993">
    <property type="entry name" value="UME"/>
</dbReference>
<keyword evidence="9" id="KW-0418">Kinase</keyword>
<dbReference type="PANTHER" id="PTHR11139">
    <property type="entry name" value="ATAXIA TELANGIECTASIA MUTATED ATM -RELATED"/>
    <property type="match status" value="1"/>
</dbReference>
<dbReference type="InterPro" id="IPR014009">
    <property type="entry name" value="PIK_FAT"/>
</dbReference>
<keyword evidence="12" id="KW-0234">DNA repair</keyword>
<evidence type="ECO:0000256" key="1">
    <source>
        <dbReference type="ARBA" id="ARBA00004123"/>
    </source>
</evidence>
<evidence type="ECO:0000259" key="20">
    <source>
        <dbReference type="PROSITE" id="PS51189"/>
    </source>
</evidence>
<dbReference type="STRING" id="28573.A0A0U1M775"/>
<dbReference type="GO" id="GO:0004674">
    <property type="term" value="F:protein serine/threonine kinase activity"/>
    <property type="evidence" value="ECO:0007669"/>
    <property type="project" value="UniProtKB-KW"/>
</dbReference>
<feature type="domain" description="FAT" evidence="20">
    <location>
        <begin position="1410"/>
        <end position="1982"/>
    </location>
</feature>
<proteinExistence type="inferred from homology"/>
<dbReference type="InterPro" id="IPR018936">
    <property type="entry name" value="PI3/4_kinase_CS"/>
</dbReference>
<dbReference type="EMBL" id="CVMT01000010">
    <property type="protein sequence ID" value="CRG91493.1"/>
    <property type="molecule type" value="Genomic_DNA"/>
</dbReference>
<feature type="domain" description="PI3K/PI4K catalytic" evidence="19">
    <location>
        <begin position="2098"/>
        <end position="2413"/>
    </location>
</feature>
<keyword evidence="10" id="KW-0067">ATP-binding</keyword>
<evidence type="ECO:0000256" key="18">
    <source>
        <dbReference type="SAM" id="MobiDB-lite"/>
    </source>
</evidence>
<dbReference type="Proteomes" id="UP000054383">
    <property type="component" value="Unassembled WGS sequence"/>
</dbReference>
<dbReference type="SUPFAM" id="SSF48371">
    <property type="entry name" value="ARM repeat"/>
    <property type="match status" value="1"/>
</dbReference>
<dbReference type="SUPFAM" id="SSF56112">
    <property type="entry name" value="Protein kinase-like (PK-like)"/>
    <property type="match status" value="1"/>
</dbReference>
<evidence type="ECO:0000313" key="21">
    <source>
        <dbReference type="EMBL" id="CRG91493.1"/>
    </source>
</evidence>
<dbReference type="PANTHER" id="PTHR11139:SF125">
    <property type="entry name" value="SERINE_THREONINE-PROTEIN KINASE MEC1"/>
    <property type="match status" value="1"/>
</dbReference>
<dbReference type="OrthoDB" id="381190at2759"/>
<keyword evidence="6" id="KW-0808">Transferase</keyword>
<dbReference type="GO" id="GO:0000723">
    <property type="term" value="P:telomere maintenance"/>
    <property type="evidence" value="ECO:0007669"/>
    <property type="project" value="TreeGrafter"/>
</dbReference>
<evidence type="ECO:0000256" key="6">
    <source>
        <dbReference type="ARBA" id="ARBA00022679"/>
    </source>
</evidence>
<dbReference type="PROSITE" id="PS00916">
    <property type="entry name" value="PI3_4_KINASE_2"/>
    <property type="match status" value="1"/>
</dbReference>
<evidence type="ECO:0000256" key="9">
    <source>
        <dbReference type="ARBA" id="ARBA00022777"/>
    </source>
</evidence>
<keyword evidence="5" id="KW-0723">Serine/threonine-protein kinase</keyword>
<evidence type="ECO:0000256" key="7">
    <source>
        <dbReference type="ARBA" id="ARBA00022741"/>
    </source>
</evidence>
<reference evidence="21 22" key="1">
    <citation type="submission" date="2015-04" db="EMBL/GenBank/DDBJ databases">
        <authorList>
            <person name="Syromyatnikov M.Y."/>
            <person name="Popov V.N."/>
        </authorList>
    </citation>
    <scope>NUCLEOTIDE SEQUENCE [LARGE SCALE GENOMIC DNA]</scope>
    <source>
        <strain evidence="21">WF-38-12</strain>
    </source>
</reference>
<evidence type="ECO:0000256" key="2">
    <source>
        <dbReference type="ARBA" id="ARBA00010769"/>
    </source>
</evidence>
<feature type="region of interest" description="Disordered" evidence="18">
    <location>
        <begin position="1"/>
        <end position="22"/>
    </location>
</feature>